<dbReference type="Gene3D" id="3.40.50.720">
    <property type="entry name" value="NAD(P)-binding Rossmann-like Domain"/>
    <property type="match status" value="1"/>
</dbReference>
<name>A0A160V9R8_9ZZZZ</name>
<dbReference type="InterPro" id="IPR036291">
    <property type="entry name" value="NAD(P)-bd_dom_sf"/>
</dbReference>
<dbReference type="Pfam" id="PF01370">
    <property type="entry name" value="Epimerase"/>
    <property type="match status" value="1"/>
</dbReference>
<dbReference type="EC" id="5.1.3.2" evidence="4"/>
<dbReference type="InterPro" id="IPR001509">
    <property type="entry name" value="Epimerase_deHydtase"/>
</dbReference>
<dbReference type="PANTHER" id="PTHR43103:SF3">
    <property type="entry name" value="ADP-L-GLYCERO-D-MANNO-HEPTOSE-6-EPIMERASE"/>
    <property type="match status" value="1"/>
</dbReference>
<evidence type="ECO:0000259" key="3">
    <source>
        <dbReference type="Pfam" id="PF01370"/>
    </source>
</evidence>
<sequence>MSVMVTGGTGFIGNRIIRKLLDRGEEVVCFDLAPPRATLEPYLDRIKMYRGDVTQLPHLLEAINTNGVHKIIHMAALLPPDTEERHHYAMQVNIGGTNNVFEAARWTGIERVVYASSIAVYGVQTTFGERPINEDDLNDPINVYGMTKSVNDFSAKRYIDRHGLDLRGVRICTVFGHGRVTGMTGMIGGLMMSLPAIGKPVSMPFHQDEQSPMIHAEDAAEIFVRAALAEDLNHPIYISGGTMCTIKDMADIVRDIIPAAEISTGDQLVPHVYNVDNSRMLADIGYEIAPLRQRILDHINDARTEAGMDPIAG</sequence>
<dbReference type="SUPFAM" id="SSF51735">
    <property type="entry name" value="NAD(P)-binding Rossmann-fold domains"/>
    <property type="match status" value="1"/>
</dbReference>
<gene>
    <name evidence="4" type="ORF">MGWOODY_Clf406</name>
</gene>
<proteinExistence type="predicted"/>
<dbReference type="CDD" id="cd08946">
    <property type="entry name" value="SDR_e"/>
    <property type="match status" value="1"/>
</dbReference>
<reference evidence="4" key="1">
    <citation type="submission" date="2015-10" db="EMBL/GenBank/DDBJ databases">
        <authorList>
            <person name="Gilbert D.G."/>
        </authorList>
    </citation>
    <scope>NUCLEOTIDE SEQUENCE</scope>
</reference>
<dbReference type="EMBL" id="FAXA01000323">
    <property type="protein sequence ID" value="CUV02861.1"/>
    <property type="molecule type" value="Genomic_DNA"/>
</dbReference>
<dbReference type="PANTHER" id="PTHR43103">
    <property type="entry name" value="NUCLEOSIDE-DIPHOSPHATE-SUGAR EPIMERASE"/>
    <property type="match status" value="1"/>
</dbReference>
<keyword evidence="4" id="KW-0413">Isomerase</keyword>
<dbReference type="GO" id="GO:0003978">
    <property type="term" value="F:UDP-glucose 4-epimerase activity"/>
    <property type="evidence" value="ECO:0007669"/>
    <property type="project" value="UniProtKB-EC"/>
</dbReference>
<accession>A0A160V9R8</accession>
<dbReference type="AlphaFoldDB" id="A0A160V9R8"/>
<evidence type="ECO:0000256" key="2">
    <source>
        <dbReference type="ARBA" id="ARBA00023277"/>
    </source>
</evidence>
<feature type="domain" description="NAD-dependent epimerase/dehydratase" evidence="3">
    <location>
        <begin position="3"/>
        <end position="229"/>
    </location>
</feature>
<protein>
    <submittedName>
        <fullName evidence="4">UDP-glucose 4-epimerase</fullName>
        <ecNumber evidence="4">5.1.3.2</ecNumber>
    </submittedName>
</protein>
<keyword evidence="2" id="KW-0119">Carbohydrate metabolism</keyword>
<evidence type="ECO:0000256" key="1">
    <source>
        <dbReference type="ARBA" id="ARBA00022857"/>
    </source>
</evidence>
<organism evidence="4">
    <name type="scientific">hydrothermal vent metagenome</name>
    <dbReference type="NCBI Taxonomy" id="652676"/>
    <lineage>
        <taxon>unclassified sequences</taxon>
        <taxon>metagenomes</taxon>
        <taxon>ecological metagenomes</taxon>
    </lineage>
</organism>
<keyword evidence="1" id="KW-0521">NADP</keyword>
<evidence type="ECO:0000313" key="4">
    <source>
        <dbReference type="EMBL" id="CUV02861.1"/>
    </source>
</evidence>